<dbReference type="Pfam" id="PF08281">
    <property type="entry name" value="Sigma70_r4_2"/>
    <property type="match status" value="1"/>
</dbReference>
<dbReference type="AlphaFoldDB" id="A0A7Y2ECF3"/>
<feature type="non-terminal residue" evidence="2">
    <location>
        <position position="1"/>
    </location>
</feature>
<evidence type="ECO:0000313" key="3">
    <source>
        <dbReference type="Proteomes" id="UP000547674"/>
    </source>
</evidence>
<evidence type="ECO:0000313" key="2">
    <source>
        <dbReference type="EMBL" id="NNF07425.1"/>
    </source>
</evidence>
<dbReference type="InterPro" id="IPR013249">
    <property type="entry name" value="RNA_pol_sigma70_r4_t2"/>
</dbReference>
<name>A0A7Y2ECF3_UNCEI</name>
<evidence type="ECO:0000259" key="1">
    <source>
        <dbReference type="Pfam" id="PF08281"/>
    </source>
</evidence>
<accession>A0A7Y2ECF3</accession>
<dbReference type="Proteomes" id="UP000547674">
    <property type="component" value="Unassembled WGS sequence"/>
</dbReference>
<organism evidence="2 3">
    <name type="scientific">Eiseniibacteriota bacterium</name>
    <dbReference type="NCBI Taxonomy" id="2212470"/>
    <lineage>
        <taxon>Bacteria</taxon>
        <taxon>Candidatus Eiseniibacteriota</taxon>
    </lineage>
</organism>
<sequence>MSYRDMSGVLEIAEKTVKSRLYTARKQLGEILLRKGVTSS</sequence>
<dbReference type="SUPFAM" id="SSF88659">
    <property type="entry name" value="Sigma3 and sigma4 domains of RNA polymerase sigma factors"/>
    <property type="match status" value="1"/>
</dbReference>
<protein>
    <submittedName>
        <fullName evidence="2">RNA polymerase subunit sigma-24</fullName>
    </submittedName>
</protein>
<reference evidence="2 3" key="1">
    <citation type="submission" date="2020-03" db="EMBL/GenBank/DDBJ databases">
        <title>Metabolic flexibility allows generalist bacteria to become dominant in a frequently disturbed ecosystem.</title>
        <authorList>
            <person name="Chen Y.-J."/>
            <person name="Leung P.M."/>
            <person name="Bay S.K."/>
            <person name="Hugenholtz P."/>
            <person name="Kessler A.J."/>
            <person name="Shelley G."/>
            <person name="Waite D.W."/>
            <person name="Cook P.L."/>
            <person name="Greening C."/>
        </authorList>
    </citation>
    <scope>NUCLEOTIDE SEQUENCE [LARGE SCALE GENOMIC DNA]</scope>
    <source>
        <strain evidence="2">SS_bin_28</strain>
    </source>
</reference>
<dbReference type="Gene3D" id="1.10.10.10">
    <property type="entry name" value="Winged helix-like DNA-binding domain superfamily/Winged helix DNA-binding domain"/>
    <property type="match status" value="1"/>
</dbReference>
<gene>
    <name evidence="2" type="ORF">HKN21_11740</name>
</gene>
<dbReference type="GO" id="GO:0016987">
    <property type="term" value="F:sigma factor activity"/>
    <property type="evidence" value="ECO:0007669"/>
    <property type="project" value="InterPro"/>
</dbReference>
<dbReference type="InterPro" id="IPR013324">
    <property type="entry name" value="RNA_pol_sigma_r3/r4-like"/>
</dbReference>
<dbReference type="EMBL" id="JABDJR010000476">
    <property type="protein sequence ID" value="NNF07425.1"/>
    <property type="molecule type" value="Genomic_DNA"/>
</dbReference>
<dbReference type="GO" id="GO:0003677">
    <property type="term" value="F:DNA binding"/>
    <property type="evidence" value="ECO:0007669"/>
    <property type="project" value="InterPro"/>
</dbReference>
<proteinExistence type="predicted"/>
<dbReference type="GO" id="GO:0006352">
    <property type="term" value="P:DNA-templated transcription initiation"/>
    <property type="evidence" value="ECO:0007669"/>
    <property type="project" value="InterPro"/>
</dbReference>
<dbReference type="InterPro" id="IPR036388">
    <property type="entry name" value="WH-like_DNA-bd_sf"/>
</dbReference>
<comment type="caution">
    <text evidence="2">The sequence shown here is derived from an EMBL/GenBank/DDBJ whole genome shotgun (WGS) entry which is preliminary data.</text>
</comment>
<feature type="domain" description="RNA polymerase sigma factor 70 region 4 type 2" evidence="1">
    <location>
        <begin position="1"/>
        <end position="28"/>
    </location>
</feature>